<reference evidence="3" key="1">
    <citation type="journal article" date="2014" name="Science">
        <title>The coffee genome provides insight into the convergent evolution of caffeine biosynthesis.</title>
        <authorList>
            <person name="Denoeud F."/>
            <person name="Carretero-Paulet L."/>
            <person name="Dereeper A."/>
            <person name="Droc G."/>
            <person name="Guyot R."/>
            <person name="Pietrella M."/>
            <person name="Zheng C."/>
            <person name="Alberti A."/>
            <person name="Anthony F."/>
            <person name="Aprea G."/>
            <person name="Aury J.M."/>
            <person name="Bento P."/>
            <person name="Bernard M."/>
            <person name="Bocs S."/>
            <person name="Campa C."/>
            <person name="Cenci A."/>
            <person name="Combes M.C."/>
            <person name="Crouzillat D."/>
            <person name="Da Silva C."/>
            <person name="Daddiego L."/>
            <person name="De Bellis F."/>
            <person name="Dussert S."/>
            <person name="Garsmeur O."/>
            <person name="Gayraud T."/>
            <person name="Guignon V."/>
            <person name="Jahn K."/>
            <person name="Jamilloux V."/>
            <person name="Joet T."/>
            <person name="Labadie K."/>
            <person name="Lan T."/>
            <person name="Leclercq J."/>
            <person name="Lepelley M."/>
            <person name="Leroy T."/>
            <person name="Li L.T."/>
            <person name="Librado P."/>
            <person name="Lopez L."/>
            <person name="Munoz A."/>
            <person name="Noel B."/>
            <person name="Pallavicini A."/>
            <person name="Perrotta G."/>
            <person name="Poncet V."/>
            <person name="Pot D."/>
            <person name="Priyono X."/>
            <person name="Rigoreau M."/>
            <person name="Rouard M."/>
            <person name="Rozas J."/>
            <person name="Tranchant-Dubreuil C."/>
            <person name="VanBuren R."/>
            <person name="Zhang Q."/>
            <person name="Andrade A.C."/>
            <person name="Argout X."/>
            <person name="Bertrand B."/>
            <person name="de Kochko A."/>
            <person name="Graziosi G."/>
            <person name="Henry R.J."/>
            <person name="Jayarama X."/>
            <person name="Ming R."/>
            <person name="Nagai C."/>
            <person name="Rounsley S."/>
            <person name="Sankoff D."/>
            <person name="Giuliano G."/>
            <person name="Albert V.A."/>
            <person name="Wincker P."/>
            <person name="Lashermes P."/>
        </authorList>
    </citation>
    <scope>NUCLEOTIDE SEQUENCE [LARGE SCALE GENOMIC DNA]</scope>
    <source>
        <strain evidence="3">cv. DH200-94</strain>
    </source>
</reference>
<dbReference type="AlphaFoldDB" id="A0A068V0W6"/>
<protein>
    <recommendedName>
        <fullName evidence="1">RNase H type-1 domain-containing protein</fullName>
    </recommendedName>
</protein>
<dbReference type="PhylomeDB" id="A0A068V0W6"/>
<evidence type="ECO:0000259" key="1">
    <source>
        <dbReference type="Pfam" id="PF13456"/>
    </source>
</evidence>
<evidence type="ECO:0000313" key="3">
    <source>
        <dbReference type="Proteomes" id="UP000295252"/>
    </source>
</evidence>
<feature type="domain" description="RNase H type-1" evidence="1">
    <location>
        <begin position="93"/>
        <end position="195"/>
    </location>
</feature>
<dbReference type="OMA" id="INRREQT"/>
<gene>
    <name evidence="2" type="ORF">GSCOC_T00040903001</name>
</gene>
<proteinExistence type="predicted"/>
<dbReference type="GO" id="GO:0003676">
    <property type="term" value="F:nucleic acid binding"/>
    <property type="evidence" value="ECO:0007669"/>
    <property type="project" value="InterPro"/>
</dbReference>
<dbReference type="EMBL" id="HG739169">
    <property type="protein sequence ID" value="CDP14440.1"/>
    <property type="molecule type" value="Genomic_DNA"/>
</dbReference>
<accession>A0A068V0W6</accession>
<sequence length="228" mass="26381">MILHAKTRQEGDDHIALTVNVLWQIWKSRNARIFNSAQQHPLKVSEKAAQEWKEYQEAFQQRIRKSTTDTRRQEEINRREQTCSEVVTQKLATQHQIGNNSFGIGITAANGASQGIAAWSLKERQAGNKAQDNAEAVRLCMIKAATKGWRDIKIRIEDRKLLDQIRAGKVRSLELATIIEDIQKMTSWFRMCFFDRLNEDIDSMCYSLSKIALLNFCDMEWNYSIPEC</sequence>
<dbReference type="InParanoid" id="A0A068V0W6"/>
<keyword evidence="3" id="KW-1185">Reference proteome</keyword>
<dbReference type="Pfam" id="PF13456">
    <property type="entry name" value="RVT_3"/>
    <property type="match status" value="1"/>
</dbReference>
<evidence type="ECO:0000313" key="2">
    <source>
        <dbReference type="EMBL" id="CDP14440.1"/>
    </source>
</evidence>
<dbReference type="Gramene" id="CDP14440">
    <property type="protein sequence ID" value="CDP14440"/>
    <property type="gene ID" value="GSCOC_T00040903001"/>
</dbReference>
<dbReference type="Proteomes" id="UP000295252">
    <property type="component" value="Chromosome I"/>
</dbReference>
<dbReference type="OrthoDB" id="1906820at2759"/>
<name>A0A068V0W6_COFCA</name>
<organism evidence="2 3">
    <name type="scientific">Coffea canephora</name>
    <name type="common">Robusta coffee</name>
    <dbReference type="NCBI Taxonomy" id="49390"/>
    <lineage>
        <taxon>Eukaryota</taxon>
        <taxon>Viridiplantae</taxon>
        <taxon>Streptophyta</taxon>
        <taxon>Embryophyta</taxon>
        <taxon>Tracheophyta</taxon>
        <taxon>Spermatophyta</taxon>
        <taxon>Magnoliopsida</taxon>
        <taxon>eudicotyledons</taxon>
        <taxon>Gunneridae</taxon>
        <taxon>Pentapetalae</taxon>
        <taxon>asterids</taxon>
        <taxon>lamiids</taxon>
        <taxon>Gentianales</taxon>
        <taxon>Rubiaceae</taxon>
        <taxon>Ixoroideae</taxon>
        <taxon>Gardenieae complex</taxon>
        <taxon>Bertiereae - Coffeeae clade</taxon>
        <taxon>Coffeeae</taxon>
        <taxon>Coffea</taxon>
    </lineage>
</organism>
<dbReference type="InterPro" id="IPR002156">
    <property type="entry name" value="RNaseH_domain"/>
</dbReference>
<dbReference type="GO" id="GO:0004523">
    <property type="term" value="F:RNA-DNA hybrid ribonuclease activity"/>
    <property type="evidence" value="ECO:0007669"/>
    <property type="project" value="InterPro"/>
</dbReference>